<reference evidence="1" key="1">
    <citation type="submission" date="2023-11" db="EMBL/GenBank/DDBJ databases">
        <title>Genome assemblies of two species of porcelain crab, Petrolisthes cinctipes and Petrolisthes manimaculis (Anomura: Porcellanidae).</title>
        <authorList>
            <person name="Angst P."/>
        </authorList>
    </citation>
    <scope>NUCLEOTIDE SEQUENCE</scope>
    <source>
        <strain evidence="1">PB745_02</strain>
        <tissue evidence="1">Gill</tissue>
    </source>
</reference>
<dbReference type="AlphaFoldDB" id="A0AAE1P2Z2"/>
<comment type="caution">
    <text evidence="1">The sequence shown here is derived from an EMBL/GenBank/DDBJ whole genome shotgun (WGS) entry which is preliminary data.</text>
</comment>
<proteinExistence type="predicted"/>
<keyword evidence="2" id="KW-1185">Reference proteome</keyword>
<sequence>MTSRFLLALRAPIGQRHVATTQGHVCLMMECWMKEIAEGEALPNCIWRGIKEVEYGSAAYMVENYLISSQPTTASH</sequence>
<gene>
    <name evidence="1" type="ORF">Pmani_028087</name>
</gene>
<organism evidence="1 2">
    <name type="scientific">Petrolisthes manimaculis</name>
    <dbReference type="NCBI Taxonomy" id="1843537"/>
    <lineage>
        <taxon>Eukaryota</taxon>
        <taxon>Metazoa</taxon>
        <taxon>Ecdysozoa</taxon>
        <taxon>Arthropoda</taxon>
        <taxon>Crustacea</taxon>
        <taxon>Multicrustacea</taxon>
        <taxon>Malacostraca</taxon>
        <taxon>Eumalacostraca</taxon>
        <taxon>Eucarida</taxon>
        <taxon>Decapoda</taxon>
        <taxon>Pleocyemata</taxon>
        <taxon>Anomura</taxon>
        <taxon>Galatheoidea</taxon>
        <taxon>Porcellanidae</taxon>
        <taxon>Petrolisthes</taxon>
    </lineage>
</organism>
<accession>A0AAE1P2Z2</accession>
<dbReference type="EMBL" id="JAWZYT010003194">
    <property type="protein sequence ID" value="KAK4299665.1"/>
    <property type="molecule type" value="Genomic_DNA"/>
</dbReference>
<evidence type="ECO:0000313" key="1">
    <source>
        <dbReference type="EMBL" id="KAK4299665.1"/>
    </source>
</evidence>
<evidence type="ECO:0000313" key="2">
    <source>
        <dbReference type="Proteomes" id="UP001292094"/>
    </source>
</evidence>
<protein>
    <submittedName>
        <fullName evidence="1">Uncharacterized protein</fullName>
    </submittedName>
</protein>
<dbReference type="Proteomes" id="UP001292094">
    <property type="component" value="Unassembled WGS sequence"/>
</dbReference>
<name>A0AAE1P2Z2_9EUCA</name>